<accession>A0A6M0Q804</accession>
<organism evidence="2 3">
    <name type="scientific">Bacillus mesophilus</name>
    <dbReference type="NCBI Taxonomy" id="1808955"/>
    <lineage>
        <taxon>Bacteria</taxon>
        <taxon>Bacillati</taxon>
        <taxon>Bacillota</taxon>
        <taxon>Bacilli</taxon>
        <taxon>Bacillales</taxon>
        <taxon>Bacillaceae</taxon>
        <taxon>Bacillus</taxon>
    </lineage>
</organism>
<comment type="caution">
    <text evidence="2">The sequence shown here is derived from an EMBL/GenBank/DDBJ whole genome shotgun (WGS) entry which is preliminary data.</text>
</comment>
<dbReference type="Proteomes" id="UP000481043">
    <property type="component" value="Unassembled WGS sequence"/>
</dbReference>
<dbReference type="RefSeq" id="WP_163179968.1">
    <property type="nucleotide sequence ID" value="NZ_JAAIWM010000004.1"/>
</dbReference>
<dbReference type="EMBL" id="JAAIWM010000004">
    <property type="protein sequence ID" value="NEY72495.1"/>
    <property type="molecule type" value="Genomic_DNA"/>
</dbReference>
<reference evidence="2 3" key="1">
    <citation type="submission" date="2020-02" db="EMBL/GenBank/DDBJ databases">
        <title>Bacillus aquiflavi sp. nov., isolated from yellow water of strong flavor Chinese baijiu in Yibin region of China.</title>
        <authorList>
            <person name="Xie J."/>
        </authorList>
    </citation>
    <scope>NUCLEOTIDE SEQUENCE [LARGE SCALE GENOMIC DNA]</scope>
    <source>
        <strain evidence="2 3">SA4</strain>
    </source>
</reference>
<evidence type="ECO:0000256" key="1">
    <source>
        <dbReference type="SAM" id="Coils"/>
    </source>
</evidence>
<protein>
    <submittedName>
        <fullName evidence="2">Uncharacterized protein</fullName>
    </submittedName>
</protein>
<keyword evidence="1" id="KW-0175">Coiled coil</keyword>
<evidence type="ECO:0000313" key="3">
    <source>
        <dbReference type="Proteomes" id="UP000481043"/>
    </source>
</evidence>
<keyword evidence="3" id="KW-1185">Reference proteome</keyword>
<name>A0A6M0Q804_9BACI</name>
<gene>
    <name evidence="2" type="ORF">G4D63_12230</name>
</gene>
<sequence>MMEWALGLLVGTAALLLIFSFMQNRHVAKSEQRKLDTMYLGMMEEINKLQNQVKNIEIDAEITASEVGITPQERQLLRELLDLYKRGYSMESIATKIQVNEDELQQLLAPYITAGNERSKVANEH</sequence>
<evidence type="ECO:0000313" key="2">
    <source>
        <dbReference type="EMBL" id="NEY72495.1"/>
    </source>
</evidence>
<proteinExistence type="predicted"/>
<dbReference type="AlphaFoldDB" id="A0A6M0Q804"/>
<feature type="coiled-coil region" evidence="1">
    <location>
        <begin position="39"/>
        <end position="66"/>
    </location>
</feature>